<organism evidence="2 3">
    <name type="scientific">Melipona quadrifasciata</name>
    <dbReference type="NCBI Taxonomy" id="166423"/>
    <lineage>
        <taxon>Eukaryota</taxon>
        <taxon>Metazoa</taxon>
        <taxon>Ecdysozoa</taxon>
        <taxon>Arthropoda</taxon>
        <taxon>Hexapoda</taxon>
        <taxon>Insecta</taxon>
        <taxon>Pterygota</taxon>
        <taxon>Neoptera</taxon>
        <taxon>Endopterygota</taxon>
        <taxon>Hymenoptera</taxon>
        <taxon>Apocrita</taxon>
        <taxon>Aculeata</taxon>
        <taxon>Apoidea</taxon>
        <taxon>Anthophila</taxon>
        <taxon>Apidae</taxon>
        <taxon>Melipona</taxon>
    </lineage>
</organism>
<dbReference type="SUPFAM" id="SSF52113">
    <property type="entry name" value="BRCT domain"/>
    <property type="match status" value="2"/>
</dbReference>
<dbReference type="AlphaFoldDB" id="A0A0M9A047"/>
<accession>A0A0M9A047</accession>
<dbReference type="EMBL" id="KQ435783">
    <property type="protein sequence ID" value="KOX74645.1"/>
    <property type="molecule type" value="Genomic_DNA"/>
</dbReference>
<gene>
    <name evidence="2" type="ORF">WN51_13079</name>
</gene>
<sequence>MINDDILQRLEENRENFNREKTRNVYTEGRNSSDDFQLLKNSFIVHVMKNKTRENRLNIVATGLSNEDKDIVKSVVKILGLAKIESNVTKNTTHVVTTGIRTINLLHGIIRGCWLVTLEWVLKSLEKTCGYIYVQKNTTPPYKILRDLIKAAGGSVTECPETARILIGIGGLKETWILDCITSGELQSHDQYKQ</sequence>
<dbReference type="Proteomes" id="UP000053105">
    <property type="component" value="Unassembled WGS sequence"/>
</dbReference>
<dbReference type="Gene3D" id="3.40.50.10190">
    <property type="entry name" value="BRCT domain"/>
    <property type="match status" value="2"/>
</dbReference>
<dbReference type="PANTHER" id="PTHR14625:SF3">
    <property type="entry name" value="MICROCEPHALIN"/>
    <property type="match status" value="1"/>
</dbReference>
<dbReference type="InterPro" id="IPR036420">
    <property type="entry name" value="BRCT_dom_sf"/>
</dbReference>
<dbReference type="CDD" id="cd17736">
    <property type="entry name" value="BRCT_microcephalin_rpt2"/>
    <property type="match status" value="1"/>
</dbReference>
<keyword evidence="3" id="KW-1185">Reference proteome</keyword>
<feature type="domain" description="BRCT" evidence="1">
    <location>
        <begin position="48"/>
        <end position="127"/>
    </location>
</feature>
<evidence type="ECO:0000313" key="3">
    <source>
        <dbReference type="Proteomes" id="UP000053105"/>
    </source>
</evidence>
<dbReference type="InterPro" id="IPR001357">
    <property type="entry name" value="BRCT_dom"/>
</dbReference>
<dbReference type="GO" id="GO:0000278">
    <property type="term" value="P:mitotic cell cycle"/>
    <property type="evidence" value="ECO:0007669"/>
    <property type="project" value="TreeGrafter"/>
</dbReference>
<dbReference type="InterPro" id="IPR022047">
    <property type="entry name" value="Microcephalin-like"/>
</dbReference>
<dbReference type="OrthoDB" id="2384350at2759"/>
<dbReference type="Pfam" id="PF00533">
    <property type="entry name" value="BRCT"/>
    <property type="match status" value="1"/>
</dbReference>
<proteinExistence type="predicted"/>
<name>A0A0M9A047_9HYME</name>
<dbReference type="PROSITE" id="PS50172">
    <property type="entry name" value="BRCT"/>
    <property type="match status" value="2"/>
</dbReference>
<reference evidence="2 3" key="1">
    <citation type="submission" date="2015-07" db="EMBL/GenBank/DDBJ databases">
        <title>The genome of Melipona quadrifasciata.</title>
        <authorList>
            <person name="Pan H."/>
            <person name="Kapheim K."/>
        </authorList>
    </citation>
    <scope>NUCLEOTIDE SEQUENCE [LARGE SCALE GENOMIC DNA]</scope>
    <source>
        <strain evidence="2">0111107301</strain>
        <tissue evidence="2">Whole body</tissue>
    </source>
</reference>
<protein>
    <submittedName>
        <fullName evidence="2">Microcephalin</fullName>
    </submittedName>
</protein>
<dbReference type="CDD" id="cd17751">
    <property type="entry name" value="BRCT_microcephalin_rpt3"/>
    <property type="match status" value="1"/>
</dbReference>
<evidence type="ECO:0000259" key="1">
    <source>
        <dbReference type="PROSITE" id="PS50172"/>
    </source>
</evidence>
<dbReference type="PANTHER" id="PTHR14625">
    <property type="entry name" value="MICROCEPHALIN"/>
    <property type="match status" value="1"/>
</dbReference>
<feature type="domain" description="BRCT" evidence="1">
    <location>
        <begin position="145"/>
        <end position="194"/>
    </location>
</feature>
<dbReference type="SMART" id="SM00292">
    <property type="entry name" value="BRCT"/>
    <property type="match status" value="1"/>
</dbReference>
<dbReference type="STRING" id="166423.A0A0M9A047"/>
<evidence type="ECO:0000313" key="2">
    <source>
        <dbReference type="EMBL" id="KOX74645.1"/>
    </source>
</evidence>